<dbReference type="InterPro" id="IPR051809">
    <property type="entry name" value="Plant_receptor-like_S/T_kinase"/>
</dbReference>
<dbReference type="RefSeq" id="XP_048134927.1">
    <property type="nucleotide sequence ID" value="XM_048278970.1"/>
</dbReference>
<sequence>MEQEYLSLMVANSLLMVANSLETLQNLTYLNLSNNKLSEVGNNLSGGIPRFLEAFDWEYANLSFNNFEGSPPTERVFKNASATFVIGNEMLCGGIPEFHLPKCISKNSKSKRQGILVNGTVVAVKVLNSIRRDAFKSFMAECEALKQIRHCNLFKIISVCSSIDYYGNDFKALVYEFMVNGSLEEWLHHHQEPTEADGPSKIFSLLRRIKIAIDIASALDYLHNHCHSQIIHCDLKPSNVLLDDEMDGHVVDFGLAKDTPDTNSRISSAGLRGAVMLLQGRENYAGHSGDNTVQECLVMVYGIGIGCSVGVRRERISITEAETNFMQLVYKDRIDGFCIFQP</sequence>
<evidence type="ECO:0000256" key="1">
    <source>
        <dbReference type="ARBA" id="ARBA00004370"/>
    </source>
</evidence>
<dbReference type="PROSITE" id="PS00108">
    <property type="entry name" value="PROTEIN_KINASE_ST"/>
    <property type="match status" value="1"/>
</dbReference>
<dbReference type="SUPFAM" id="SSF52058">
    <property type="entry name" value="L domain-like"/>
    <property type="match status" value="1"/>
</dbReference>
<dbReference type="InterPro" id="IPR001611">
    <property type="entry name" value="Leu-rich_rpt"/>
</dbReference>
<organism evidence="8 9">
    <name type="scientific">Rhodamnia argentea</name>
    <dbReference type="NCBI Taxonomy" id="178133"/>
    <lineage>
        <taxon>Eukaryota</taxon>
        <taxon>Viridiplantae</taxon>
        <taxon>Streptophyta</taxon>
        <taxon>Embryophyta</taxon>
        <taxon>Tracheophyta</taxon>
        <taxon>Spermatophyta</taxon>
        <taxon>Magnoliopsida</taxon>
        <taxon>eudicotyledons</taxon>
        <taxon>Gunneridae</taxon>
        <taxon>Pentapetalae</taxon>
        <taxon>rosids</taxon>
        <taxon>malvids</taxon>
        <taxon>Myrtales</taxon>
        <taxon>Myrtaceae</taxon>
        <taxon>Myrtoideae</taxon>
        <taxon>Myrteae</taxon>
        <taxon>Australasian group</taxon>
        <taxon>Rhodamnia</taxon>
    </lineage>
</organism>
<dbReference type="InterPro" id="IPR008271">
    <property type="entry name" value="Ser/Thr_kinase_AS"/>
</dbReference>
<dbReference type="InterPro" id="IPR032675">
    <property type="entry name" value="LRR_dom_sf"/>
</dbReference>
<evidence type="ECO:0000313" key="8">
    <source>
        <dbReference type="Proteomes" id="UP000827889"/>
    </source>
</evidence>
<accession>A0ABM3HEB3</accession>
<keyword evidence="2" id="KW-0433">Leucine-rich repeat</keyword>
<feature type="domain" description="Protein kinase" evidence="7">
    <location>
        <begin position="84"/>
        <end position="342"/>
    </location>
</feature>
<dbReference type="GeneID" id="125315058"/>
<evidence type="ECO:0000259" key="7">
    <source>
        <dbReference type="PROSITE" id="PS50011"/>
    </source>
</evidence>
<evidence type="ECO:0000256" key="5">
    <source>
        <dbReference type="ARBA" id="ARBA00022989"/>
    </source>
</evidence>
<evidence type="ECO:0000256" key="3">
    <source>
        <dbReference type="ARBA" id="ARBA00022692"/>
    </source>
</evidence>
<dbReference type="PROSITE" id="PS51450">
    <property type="entry name" value="LRR"/>
    <property type="match status" value="1"/>
</dbReference>
<dbReference type="InterPro" id="IPR000719">
    <property type="entry name" value="Prot_kinase_dom"/>
</dbReference>
<proteinExistence type="predicted"/>
<keyword evidence="3" id="KW-0812">Transmembrane</keyword>
<name>A0ABM3HEB3_9MYRT</name>
<keyword evidence="4" id="KW-0677">Repeat</keyword>
<reference evidence="9" key="1">
    <citation type="submission" date="2025-08" db="UniProtKB">
        <authorList>
            <consortium name="RefSeq"/>
        </authorList>
    </citation>
    <scope>IDENTIFICATION</scope>
    <source>
        <tissue evidence="9">Leaf</tissue>
    </source>
</reference>
<dbReference type="PROSITE" id="PS50011">
    <property type="entry name" value="PROTEIN_KINASE_DOM"/>
    <property type="match status" value="1"/>
</dbReference>
<comment type="subcellular location">
    <subcellularLocation>
        <location evidence="1">Membrane</location>
    </subcellularLocation>
</comment>
<dbReference type="Proteomes" id="UP000827889">
    <property type="component" value="Chromosome 5"/>
</dbReference>
<dbReference type="PANTHER" id="PTHR27008:SF499">
    <property type="entry name" value="OS06G0581500 PROTEIN"/>
    <property type="match status" value="1"/>
</dbReference>
<evidence type="ECO:0000256" key="2">
    <source>
        <dbReference type="ARBA" id="ARBA00022614"/>
    </source>
</evidence>
<dbReference type="Gene3D" id="1.10.510.10">
    <property type="entry name" value="Transferase(Phosphotransferase) domain 1"/>
    <property type="match status" value="1"/>
</dbReference>
<dbReference type="SUPFAM" id="SSF56112">
    <property type="entry name" value="Protein kinase-like (PK-like)"/>
    <property type="match status" value="1"/>
</dbReference>
<gene>
    <name evidence="9" type="primary">LOC125315058</name>
</gene>
<evidence type="ECO:0000256" key="4">
    <source>
        <dbReference type="ARBA" id="ARBA00022737"/>
    </source>
</evidence>
<dbReference type="Gene3D" id="3.80.10.10">
    <property type="entry name" value="Ribonuclease Inhibitor"/>
    <property type="match status" value="1"/>
</dbReference>
<evidence type="ECO:0000256" key="6">
    <source>
        <dbReference type="ARBA" id="ARBA00023136"/>
    </source>
</evidence>
<protein>
    <submittedName>
        <fullName evidence="9">Probable LRR receptor-like serine/threonine-protein kinase At3g47570</fullName>
    </submittedName>
</protein>
<dbReference type="SMART" id="SM00220">
    <property type="entry name" value="S_TKc"/>
    <property type="match status" value="1"/>
</dbReference>
<dbReference type="Pfam" id="PF07714">
    <property type="entry name" value="PK_Tyr_Ser-Thr"/>
    <property type="match status" value="1"/>
</dbReference>
<evidence type="ECO:0000313" key="9">
    <source>
        <dbReference type="RefSeq" id="XP_048134927.1"/>
    </source>
</evidence>
<keyword evidence="8" id="KW-1185">Reference proteome</keyword>
<dbReference type="InterPro" id="IPR011009">
    <property type="entry name" value="Kinase-like_dom_sf"/>
</dbReference>
<dbReference type="InterPro" id="IPR001245">
    <property type="entry name" value="Ser-Thr/Tyr_kinase_cat_dom"/>
</dbReference>
<dbReference type="PANTHER" id="PTHR27008">
    <property type="entry name" value="OS04G0122200 PROTEIN"/>
    <property type="match status" value="1"/>
</dbReference>
<keyword evidence="5" id="KW-1133">Transmembrane helix</keyword>
<keyword evidence="6" id="KW-0472">Membrane</keyword>